<name>A0AAW4MVF0_9FIRM</name>
<proteinExistence type="predicted"/>
<dbReference type="Proteomes" id="UP001196408">
    <property type="component" value="Unassembled WGS sequence"/>
</dbReference>
<comment type="caution">
    <text evidence="1">The sequence shown here is derived from an EMBL/GenBank/DDBJ whole genome shotgun (WGS) entry which is preliminary data.</text>
</comment>
<dbReference type="EMBL" id="JAHOEL010000103">
    <property type="protein sequence ID" value="MBV3393673.1"/>
    <property type="molecule type" value="Genomic_DNA"/>
</dbReference>
<accession>A0AAW4MVF0</accession>
<evidence type="ECO:0008006" key="5">
    <source>
        <dbReference type="Google" id="ProtNLM"/>
    </source>
</evidence>
<evidence type="ECO:0000313" key="1">
    <source>
        <dbReference type="EMBL" id="MBV3383642.1"/>
    </source>
</evidence>
<dbReference type="AlphaFoldDB" id="A0AAW4MVF0"/>
<reference evidence="1 4" key="1">
    <citation type="submission" date="2021-06" db="EMBL/GenBank/DDBJ databases">
        <title>Collection of gut derived symbiotic bacterial strains cultured from healthy donors.</title>
        <authorList>
            <person name="Lin H."/>
            <person name="Littmann E."/>
            <person name="Pamer E.G."/>
        </authorList>
    </citation>
    <scope>NUCLEOTIDE SEQUENCE</scope>
    <source>
        <strain evidence="2 4">MSK.21.70</strain>
        <strain evidence="1">MSK.21.82</strain>
    </source>
</reference>
<evidence type="ECO:0000313" key="2">
    <source>
        <dbReference type="EMBL" id="MBV3393673.1"/>
    </source>
</evidence>
<protein>
    <recommendedName>
        <fullName evidence="5">PIN-like domain-containing protein</fullName>
    </recommendedName>
</protein>
<dbReference type="RefSeq" id="WP_217748287.1">
    <property type="nucleotide sequence ID" value="NZ_JAHOEB010000102.1"/>
</dbReference>
<organism evidence="1 3">
    <name type="scientific">Catenibacterium mitsuokai</name>
    <dbReference type="NCBI Taxonomy" id="100886"/>
    <lineage>
        <taxon>Bacteria</taxon>
        <taxon>Bacillati</taxon>
        <taxon>Bacillota</taxon>
        <taxon>Erysipelotrichia</taxon>
        <taxon>Erysipelotrichales</taxon>
        <taxon>Coprobacillaceae</taxon>
        <taxon>Catenibacterium</taxon>
    </lineage>
</organism>
<gene>
    <name evidence="1" type="ORF">KSV97_10570</name>
    <name evidence="2" type="ORF">KSW06_10550</name>
</gene>
<keyword evidence="4" id="KW-1185">Reference proteome</keyword>
<sequence length="246" mass="28706">MIEQQNKLIDALYEKSVISHSRKHSEIIERTLDSKIIVIVDFENYQAIPTDLLHKEYIYYLFCGYYTTKPAQEYKDMLEGYDINIVETKSVGTNFVDNRISMYIGYMFGKYNPRLIILVSNDIDYYEMVGDLKAHGYPIIFREISISSKELLRRQTDYLFDKPMTKPTAVKKESVKDDMSVMMEKLVELNNGNNIIGASKIRFYLRSNLELSESEVKETLNIIKSQCELTEVKGAEEFYKLEGENL</sequence>
<dbReference type="Proteomes" id="UP001197492">
    <property type="component" value="Unassembled WGS sequence"/>
</dbReference>
<evidence type="ECO:0000313" key="3">
    <source>
        <dbReference type="Proteomes" id="UP001196408"/>
    </source>
</evidence>
<dbReference type="EMBL" id="JAHOEF010000102">
    <property type="protein sequence ID" value="MBV3383642.1"/>
    <property type="molecule type" value="Genomic_DNA"/>
</dbReference>
<evidence type="ECO:0000313" key="4">
    <source>
        <dbReference type="Proteomes" id="UP001197492"/>
    </source>
</evidence>